<accession>Q9HJU7</accession>
<evidence type="ECO:0000256" key="3">
    <source>
        <dbReference type="ARBA" id="ARBA00023157"/>
    </source>
</evidence>
<gene>
    <name evidence="7" type="ordered locus">Ta0866</name>
</gene>
<dbReference type="EMBL" id="AL445065">
    <property type="protein sequence ID" value="CAC11995.1"/>
    <property type="molecule type" value="Genomic_DNA"/>
</dbReference>
<name>Q9HJU7_THEAC</name>
<dbReference type="Pfam" id="PF00085">
    <property type="entry name" value="Thioredoxin"/>
    <property type="match status" value="1"/>
</dbReference>
<dbReference type="AlphaFoldDB" id="Q9HJU7"/>
<keyword evidence="4 5" id="KW-0676">Redox-active center</keyword>
<evidence type="ECO:0000256" key="5">
    <source>
        <dbReference type="PIRSR" id="PIRSR000077-4"/>
    </source>
</evidence>
<keyword evidence="1" id="KW-0813">Transport</keyword>
<dbReference type="HOGENOM" id="CLU_090389_10_1_2"/>
<feature type="domain" description="Thioredoxin" evidence="6">
    <location>
        <begin position="1"/>
        <end position="110"/>
    </location>
</feature>
<dbReference type="EnsemblBacteria" id="CAC11995">
    <property type="protein sequence ID" value="CAC11995"/>
    <property type="gene ID" value="CAC11995"/>
</dbReference>
<dbReference type="InterPro" id="IPR036249">
    <property type="entry name" value="Thioredoxin-like_sf"/>
</dbReference>
<sequence>MKNYMGCVKDITFNDFNRLIDEKKSFIIELWADWCHPCKIMAPYLEEACQKLNACYFYKINIDENPEIVDTLNVNSIPRIIMFVEGQRQAELKGFQKLQSIIDQISKIPCDSV</sequence>
<evidence type="ECO:0000256" key="1">
    <source>
        <dbReference type="ARBA" id="ARBA00022448"/>
    </source>
</evidence>
<evidence type="ECO:0000256" key="2">
    <source>
        <dbReference type="ARBA" id="ARBA00022982"/>
    </source>
</evidence>
<dbReference type="CDD" id="cd02947">
    <property type="entry name" value="TRX_family"/>
    <property type="match status" value="1"/>
</dbReference>
<dbReference type="Gene3D" id="3.40.30.10">
    <property type="entry name" value="Glutaredoxin"/>
    <property type="match status" value="1"/>
</dbReference>
<keyword evidence="2" id="KW-0249">Electron transport</keyword>
<proteinExistence type="predicted"/>
<dbReference type="PROSITE" id="PS51352">
    <property type="entry name" value="THIOREDOXIN_2"/>
    <property type="match status" value="1"/>
</dbReference>
<keyword evidence="8" id="KW-1185">Reference proteome</keyword>
<dbReference type="PaxDb" id="273075-Ta0866"/>
<dbReference type="PANTHER" id="PTHR45663">
    <property type="entry name" value="GEO12009P1"/>
    <property type="match status" value="1"/>
</dbReference>
<dbReference type="InterPro" id="IPR005746">
    <property type="entry name" value="Thioredoxin"/>
</dbReference>
<evidence type="ECO:0000256" key="4">
    <source>
        <dbReference type="ARBA" id="ARBA00023284"/>
    </source>
</evidence>
<keyword evidence="3 5" id="KW-1015">Disulfide bond</keyword>
<dbReference type="InParanoid" id="Q9HJU7"/>
<dbReference type="GO" id="GO:0015035">
    <property type="term" value="F:protein-disulfide reductase activity"/>
    <property type="evidence" value="ECO:0007669"/>
    <property type="project" value="InterPro"/>
</dbReference>
<dbReference type="PANTHER" id="PTHR45663:SF11">
    <property type="entry name" value="GEO12009P1"/>
    <property type="match status" value="1"/>
</dbReference>
<dbReference type="FunCoup" id="Q9HJU7">
    <property type="interactions" value="202"/>
</dbReference>
<feature type="disulfide bond" description="Redox-active" evidence="5">
    <location>
        <begin position="35"/>
        <end position="38"/>
    </location>
</feature>
<dbReference type="PIRSF" id="PIRSF000077">
    <property type="entry name" value="Thioredoxin"/>
    <property type="match status" value="1"/>
</dbReference>
<evidence type="ECO:0000259" key="6">
    <source>
        <dbReference type="PROSITE" id="PS51352"/>
    </source>
</evidence>
<evidence type="ECO:0000313" key="7">
    <source>
        <dbReference type="EMBL" id="CAC11995.1"/>
    </source>
</evidence>
<dbReference type="STRING" id="273075.gene:9572080"/>
<dbReference type="Proteomes" id="UP000001024">
    <property type="component" value="Chromosome"/>
</dbReference>
<dbReference type="GO" id="GO:0005737">
    <property type="term" value="C:cytoplasm"/>
    <property type="evidence" value="ECO:0007669"/>
    <property type="project" value="TreeGrafter"/>
</dbReference>
<organism evidence="7 8">
    <name type="scientific">Thermoplasma acidophilum (strain ATCC 25905 / DSM 1728 / JCM 9062 / NBRC 15155 / AMRC-C165)</name>
    <dbReference type="NCBI Taxonomy" id="273075"/>
    <lineage>
        <taxon>Archaea</taxon>
        <taxon>Methanobacteriati</taxon>
        <taxon>Thermoplasmatota</taxon>
        <taxon>Thermoplasmata</taxon>
        <taxon>Thermoplasmatales</taxon>
        <taxon>Thermoplasmataceae</taxon>
        <taxon>Thermoplasma</taxon>
    </lineage>
</organism>
<dbReference type="eggNOG" id="arCOG01972">
    <property type="taxonomic scope" value="Archaea"/>
</dbReference>
<dbReference type="InterPro" id="IPR013766">
    <property type="entry name" value="Thioredoxin_domain"/>
</dbReference>
<dbReference type="SUPFAM" id="SSF52833">
    <property type="entry name" value="Thioredoxin-like"/>
    <property type="match status" value="1"/>
</dbReference>
<reference evidence="7 8" key="1">
    <citation type="journal article" date="2000" name="Nature">
        <title>The genome sequence of the thermoacidophilic scavenger Thermoplasma acidophilum.</title>
        <authorList>
            <person name="Ruepp A."/>
            <person name="Graml W."/>
            <person name="Santos-Martinez M.L."/>
            <person name="Koretke K.K."/>
            <person name="Volker C."/>
            <person name="Mewes H.W."/>
            <person name="Frishman D."/>
            <person name="Stocker S."/>
            <person name="Lupas A.N."/>
            <person name="Baumeister W."/>
        </authorList>
    </citation>
    <scope>NUCLEOTIDE SEQUENCE [LARGE SCALE GENOMIC DNA]</scope>
    <source>
        <strain evidence="8">ATCC 25905 / DSM 1728 / JCM 9062 / NBRC 15155 / AMRC-C165</strain>
    </source>
</reference>
<dbReference type="KEGG" id="tac:Ta0866"/>
<protein>
    <submittedName>
        <fullName evidence="7">Thioredoxin related protein</fullName>
    </submittedName>
</protein>
<evidence type="ECO:0000313" key="8">
    <source>
        <dbReference type="Proteomes" id="UP000001024"/>
    </source>
</evidence>